<evidence type="ECO:0000313" key="2">
    <source>
        <dbReference type="Proteomes" id="UP000663841"/>
    </source>
</evidence>
<reference evidence="1" key="1">
    <citation type="submission" date="2021-01" db="EMBL/GenBank/DDBJ databases">
        <authorList>
            <person name="Kaushik A."/>
        </authorList>
    </citation>
    <scope>NUCLEOTIDE SEQUENCE</scope>
    <source>
        <strain evidence="1">AG3-T5</strain>
    </source>
</reference>
<gene>
    <name evidence="1" type="ORF">RDB_LOCUS193572</name>
</gene>
<protein>
    <submittedName>
        <fullName evidence="1">Uncharacterized protein</fullName>
    </submittedName>
</protein>
<organism evidence="1 2">
    <name type="scientific">Rhizoctonia solani</name>
    <dbReference type="NCBI Taxonomy" id="456999"/>
    <lineage>
        <taxon>Eukaryota</taxon>
        <taxon>Fungi</taxon>
        <taxon>Dikarya</taxon>
        <taxon>Basidiomycota</taxon>
        <taxon>Agaricomycotina</taxon>
        <taxon>Agaricomycetes</taxon>
        <taxon>Cantharellales</taxon>
        <taxon>Ceratobasidiaceae</taxon>
        <taxon>Rhizoctonia</taxon>
    </lineage>
</organism>
<comment type="caution">
    <text evidence="1">The sequence shown here is derived from an EMBL/GenBank/DDBJ whole genome shotgun (WGS) entry which is preliminary data.</text>
</comment>
<dbReference type="Proteomes" id="UP000663841">
    <property type="component" value="Unassembled WGS sequence"/>
</dbReference>
<dbReference type="InterPro" id="IPR012917">
    <property type="entry name" value="DUF3294"/>
</dbReference>
<name>A0A8H3H2C0_9AGAM</name>
<dbReference type="EMBL" id="CAJMWW010000636">
    <property type="protein sequence ID" value="CAE6476977.1"/>
    <property type="molecule type" value="Genomic_DNA"/>
</dbReference>
<proteinExistence type="predicted"/>
<dbReference type="Gene3D" id="3.90.20.10">
    <property type="match status" value="1"/>
</dbReference>
<dbReference type="Pfam" id="PF07957">
    <property type="entry name" value="DUF3294"/>
    <property type="match status" value="1"/>
</dbReference>
<dbReference type="AlphaFoldDB" id="A0A8H3H2C0"/>
<accession>A0A8H3H2C0</accession>
<evidence type="ECO:0000313" key="1">
    <source>
        <dbReference type="EMBL" id="CAE6476977.1"/>
    </source>
</evidence>
<sequence>MQIMASSSDLVKALQKLEQTMMQGFDKMEERCDQMNERFVQVNGCFDRLDKQLKLNNQLELARSFNAMAVKESDSLLPLPTHNRDAIPKGRFPATVGALRRLSGKALADLIMRYEIVDVHDIPVQVAGRGKLVAEYLGSRWFS</sequence>